<accession>A0A9P4S8X1</accession>
<feature type="signal peptide" evidence="3">
    <location>
        <begin position="1"/>
        <end position="19"/>
    </location>
</feature>
<name>A0A9P4S8X1_9PEZI</name>
<dbReference type="AlphaFoldDB" id="A0A9P4S8X1"/>
<evidence type="ECO:0000256" key="3">
    <source>
        <dbReference type="SAM" id="SignalP"/>
    </source>
</evidence>
<evidence type="ECO:0008006" key="6">
    <source>
        <dbReference type="Google" id="ProtNLM"/>
    </source>
</evidence>
<feature type="chain" id="PRO_5040202234" description="Transmembrane protein" evidence="3">
    <location>
        <begin position="20"/>
        <end position="221"/>
    </location>
</feature>
<evidence type="ECO:0000256" key="1">
    <source>
        <dbReference type="SAM" id="MobiDB-lite"/>
    </source>
</evidence>
<keyword evidence="2" id="KW-0472">Membrane</keyword>
<gene>
    <name evidence="4" type="ORF">M501DRAFT_937665</name>
</gene>
<keyword evidence="3" id="KW-0732">Signal</keyword>
<organism evidence="4 5">
    <name type="scientific">Patellaria atrata CBS 101060</name>
    <dbReference type="NCBI Taxonomy" id="1346257"/>
    <lineage>
        <taxon>Eukaryota</taxon>
        <taxon>Fungi</taxon>
        <taxon>Dikarya</taxon>
        <taxon>Ascomycota</taxon>
        <taxon>Pezizomycotina</taxon>
        <taxon>Dothideomycetes</taxon>
        <taxon>Dothideomycetes incertae sedis</taxon>
        <taxon>Patellariales</taxon>
        <taxon>Patellariaceae</taxon>
        <taxon>Patellaria</taxon>
    </lineage>
</organism>
<keyword evidence="2" id="KW-1133">Transmembrane helix</keyword>
<feature type="transmembrane region" description="Helical" evidence="2">
    <location>
        <begin position="102"/>
        <end position="126"/>
    </location>
</feature>
<proteinExistence type="predicted"/>
<evidence type="ECO:0000313" key="5">
    <source>
        <dbReference type="Proteomes" id="UP000799429"/>
    </source>
</evidence>
<comment type="caution">
    <text evidence="4">The sequence shown here is derived from an EMBL/GenBank/DDBJ whole genome shotgun (WGS) entry which is preliminary data.</text>
</comment>
<evidence type="ECO:0000256" key="2">
    <source>
        <dbReference type="SAM" id="Phobius"/>
    </source>
</evidence>
<keyword evidence="5" id="KW-1185">Reference proteome</keyword>
<feature type="compositionally biased region" description="Low complexity" evidence="1">
    <location>
        <begin position="190"/>
        <end position="199"/>
    </location>
</feature>
<protein>
    <recommendedName>
        <fullName evidence="6">Transmembrane protein</fullName>
    </recommendedName>
</protein>
<feature type="region of interest" description="Disordered" evidence="1">
    <location>
        <begin position="60"/>
        <end position="87"/>
    </location>
</feature>
<evidence type="ECO:0000313" key="4">
    <source>
        <dbReference type="EMBL" id="KAF2837427.1"/>
    </source>
</evidence>
<dbReference type="Proteomes" id="UP000799429">
    <property type="component" value="Unassembled WGS sequence"/>
</dbReference>
<feature type="compositionally biased region" description="Basic and acidic residues" evidence="1">
    <location>
        <begin position="168"/>
        <end position="179"/>
    </location>
</feature>
<sequence length="221" mass="22980">MKSNFILLALSLLSSAAIAAESTVGPAVIVSEENPSRTGLATLISPATAEPTDVATTSVNENGAPISGSNGGETIVEGGEGDDAAGAEGNDTGAFTISKGGLAAIITVVVVVVVFGIASVILYWLAKKRQWEVRKSIKRASRRLTGRLDNSKRKRQSTRIVSPTRTRRPADLEKGKPTTERVGNPAGGKTTTTTTISSTFDVETPTDKSWKSKLGLGGGKK</sequence>
<keyword evidence="2" id="KW-0812">Transmembrane</keyword>
<dbReference type="EMBL" id="MU006099">
    <property type="protein sequence ID" value="KAF2837427.1"/>
    <property type="molecule type" value="Genomic_DNA"/>
</dbReference>
<feature type="region of interest" description="Disordered" evidence="1">
    <location>
        <begin position="144"/>
        <end position="221"/>
    </location>
</feature>
<reference evidence="4" key="1">
    <citation type="journal article" date="2020" name="Stud. Mycol.">
        <title>101 Dothideomycetes genomes: a test case for predicting lifestyles and emergence of pathogens.</title>
        <authorList>
            <person name="Haridas S."/>
            <person name="Albert R."/>
            <person name="Binder M."/>
            <person name="Bloem J."/>
            <person name="Labutti K."/>
            <person name="Salamov A."/>
            <person name="Andreopoulos B."/>
            <person name="Baker S."/>
            <person name="Barry K."/>
            <person name="Bills G."/>
            <person name="Bluhm B."/>
            <person name="Cannon C."/>
            <person name="Castanera R."/>
            <person name="Culley D."/>
            <person name="Daum C."/>
            <person name="Ezra D."/>
            <person name="Gonzalez J."/>
            <person name="Henrissat B."/>
            <person name="Kuo A."/>
            <person name="Liang C."/>
            <person name="Lipzen A."/>
            <person name="Lutzoni F."/>
            <person name="Magnuson J."/>
            <person name="Mondo S."/>
            <person name="Nolan M."/>
            <person name="Ohm R."/>
            <person name="Pangilinan J."/>
            <person name="Park H.-J."/>
            <person name="Ramirez L."/>
            <person name="Alfaro M."/>
            <person name="Sun H."/>
            <person name="Tritt A."/>
            <person name="Yoshinaga Y."/>
            <person name="Zwiers L.-H."/>
            <person name="Turgeon B."/>
            <person name="Goodwin S."/>
            <person name="Spatafora J."/>
            <person name="Crous P."/>
            <person name="Grigoriev I."/>
        </authorList>
    </citation>
    <scope>NUCLEOTIDE SEQUENCE</scope>
    <source>
        <strain evidence="4">CBS 101060</strain>
    </source>
</reference>
<dbReference type="OrthoDB" id="5425637at2759"/>